<feature type="compositionally biased region" description="Basic residues" evidence="1">
    <location>
        <begin position="109"/>
        <end position="122"/>
    </location>
</feature>
<dbReference type="AlphaFoldDB" id="A0AAD6WQX7"/>
<feature type="compositionally biased region" description="Basic residues" evidence="1">
    <location>
        <begin position="188"/>
        <end position="201"/>
    </location>
</feature>
<evidence type="ECO:0000313" key="2">
    <source>
        <dbReference type="EMBL" id="KAJ7023798.1"/>
    </source>
</evidence>
<reference evidence="2" key="1">
    <citation type="submission" date="2023-03" db="EMBL/GenBank/DDBJ databases">
        <title>Massive genome expansion in bonnet fungi (Mycena s.s.) driven by repeated elements and novel gene families across ecological guilds.</title>
        <authorList>
            <consortium name="Lawrence Berkeley National Laboratory"/>
            <person name="Harder C.B."/>
            <person name="Miyauchi S."/>
            <person name="Viragh M."/>
            <person name="Kuo A."/>
            <person name="Thoen E."/>
            <person name="Andreopoulos B."/>
            <person name="Lu D."/>
            <person name="Skrede I."/>
            <person name="Drula E."/>
            <person name="Henrissat B."/>
            <person name="Morin E."/>
            <person name="Kohler A."/>
            <person name="Barry K."/>
            <person name="LaButti K."/>
            <person name="Morin E."/>
            <person name="Salamov A."/>
            <person name="Lipzen A."/>
            <person name="Mereny Z."/>
            <person name="Hegedus B."/>
            <person name="Baldrian P."/>
            <person name="Stursova M."/>
            <person name="Weitz H."/>
            <person name="Taylor A."/>
            <person name="Grigoriev I.V."/>
            <person name="Nagy L.G."/>
            <person name="Martin F."/>
            <person name="Kauserud H."/>
        </authorList>
    </citation>
    <scope>NUCLEOTIDE SEQUENCE</scope>
    <source>
        <strain evidence="2">CBHHK200</strain>
    </source>
</reference>
<dbReference type="EMBL" id="JARJCM010000182">
    <property type="protein sequence ID" value="KAJ7023798.1"/>
    <property type="molecule type" value="Genomic_DNA"/>
</dbReference>
<evidence type="ECO:0000313" key="3">
    <source>
        <dbReference type="Proteomes" id="UP001218188"/>
    </source>
</evidence>
<feature type="compositionally biased region" description="Polar residues" evidence="1">
    <location>
        <begin position="156"/>
        <end position="166"/>
    </location>
</feature>
<organism evidence="2 3">
    <name type="scientific">Mycena alexandri</name>
    <dbReference type="NCBI Taxonomy" id="1745969"/>
    <lineage>
        <taxon>Eukaryota</taxon>
        <taxon>Fungi</taxon>
        <taxon>Dikarya</taxon>
        <taxon>Basidiomycota</taxon>
        <taxon>Agaricomycotina</taxon>
        <taxon>Agaricomycetes</taxon>
        <taxon>Agaricomycetidae</taxon>
        <taxon>Agaricales</taxon>
        <taxon>Marasmiineae</taxon>
        <taxon>Mycenaceae</taxon>
        <taxon>Mycena</taxon>
    </lineage>
</organism>
<keyword evidence="3" id="KW-1185">Reference proteome</keyword>
<feature type="region of interest" description="Disordered" evidence="1">
    <location>
        <begin position="1"/>
        <end position="231"/>
    </location>
</feature>
<dbReference type="Proteomes" id="UP001218188">
    <property type="component" value="Unassembled WGS sequence"/>
</dbReference>
<feature type="compositionally biased region" description="Basic and acidic residues" evidence="1">
    <location>
        <begin position="57"/>
        <end position="66"/>
    </location>
</feature>
<sequence length="231" mass="25859">MASAARAKIGLLDLTAPGEKKQRAREVAPTYEGTSGTASRSRRDVGRISLPPISRPDPTDSTERRMKVTSARTEPAYNMRRVRLQNADCLTPTTQTRTNGHDAPAPAHSPHRRRREKKRKSRLPSFLGKKIRRRWRKYGANEDEGETSKEREQTPGGMTSAQITSGSPPPPPACPHPAPRAQKPALRTPRKKNKTRLKTKKLLTPNPPQRHRQQALPRPEDTPPPRVARPT</sequence>
<comment type="caution">
    <text evidence="2">The sequence shown here is derived from an EMBL/GenBank/DDBJ whole genome shotgun (WGS) entry which is preliminary data.</text>
</comment>
<name>A0AAD6WQX7_9AGAR</name>
<evidence type="ECO:0000256" key="1">
    <source>
        <dbReference type="SAM" id="MobiDB-lite"/>
    </source>
</evidence>
<feature type="compositionally biased region" description="Pro residues" evidence="1">
    <location>
        <begin position="167"/>
        <end position="178"/>
    </location>
</feature>
<accession>A0AAD6WQX7</accession>
<proteinExistence type="predicted"/>
<protein>
    <submittedName>
        <fullName evidence="2">Uncharacterized protein</fullName>
    </submittedName>
</protein>
<gene>
    <name evidence="2" type="ORF">C8F04DRAFT_1193106</name>
</gene>